<protein>
    <recommendedName>
        <fullName evidence="3">DUF1214 domain-containing protein</fullName>
    </recommendedName>
</protein>
<dbReference type="EMBL" id="BAABKM010000002">
    <property type="protein sequence ID" value="GAA4709131.1"/>
    <property type="molecule type" value="Genomic_DNA"/>
</dbReference>
<accession>A0ABP8XMV0</accession>
<gene>
    <name evidence="1" type="ORF">GCM10023349_30020</name>
</gene>
<proteinExistence type="predicted"/>
<dbReference type="Proteomes" id="UP001499974">
    <property type="component" value="Unassembled WGS sequence"/>
</dbReference>
<comment type="caution">
    <text evidence="1">The sequence shown here is derived from an EMBL/GenBank/DDBJ whole genome shotgun (WGS) entry which is preliminary data.</text>
</comment>
<sequence length="408" mass="45155">MSHPIATGEQHAHELAALELVQHPTVRAAYAEVAETWLGRAKASEQMRERFAAAYEEVMFSAAVWSSNQDPLRPKVTTITRLEHEIDGRRIPGTRWGIDNPDSVYRVVPISGDERYEIRGRVGAHRMTENYFTLWDAHMGTVDVLDGRRMHVEDDGSFLITVDSDPANGRPNHVRSTPAAHELYVRDVLLDWGRDDPNAFTVERLGGAPTRPALTLDEQAQATARMMAHFADFTGKLSHGMYKSPANHFALAWTADHTGGLRNQVYVAGRFVLAPDEAFVVDVSDGGAEYFTVPLSTIWGTTLDILDKTGSLNKAQSIANEDGTYTYVISAQDPGVHNWIDTDGLLEGILTLRMAEFPDGGPRSDLSATGRVVKLDQIDGPRITPDERAAQLAERRTAYLRRLPEVTA</sequence>
<dbReference type="RefSeq" id="WP_345522171.1">
    <property type="nucleotide sequence ID" value="NZ_BAABKM010000002.1"/>
</dbReference>
<reference evidence="2" key="1">
    <citation type="journal article" date="2019" name="Int. J. Syst. Evol. Microbiol.">
        <title>The Global Catalogue of Microorganisms (GCM) 10K type strain sequencing project: providing services to taxonomists for standard genome sequencing and annotation.</title>
        <authorList>
            <consortium name="The Broad Institute Genomics Platform"/>
            <consortium name="The Broad Institute Genome Sequencing Center for Infectious Disease"/>
            <person name="Wu L."/>
            <person name="Ma J."/>
        </authorList>
    </citation>
    <scope>NUCLEOTIDE SEQUENCE [LARGE SCALE GENOMIC DNA]</scope>
    <source>
        <strain evidence="2">JCM 18531</strain>
    </source>
</reference>
<evidence type="ECO:0000313" key="1">
    <source>
        <dbReference type="EMBL" id="GAA4709131.1"/>
    </source>
</evidence>
<evidence type="ECO:0008006" key="3">
    <source>
        <dbReference type="Google" id="ProtNLM"/>
    </source>
</evidence>
<evidence type="ECO:0000313" key="2">
    <source>
        <dbReference type="Proteomes" id="UP001499974"/>
    </source>
</evidence>
<name>A0ABP8XMV0_9ACTN</name>
<organism evidence="1 2">
    <name type="scientific">Nocardioides conyzicola</name>
    <dbReference type="NCBI Taxonomy" id="1651781"/>
    <lineage>
        <taxon>Bacteria</taxon>
        <taxon>Bacillati</taxon>
        <taxon>Actinomycetota</taxon>
        <taxon>Actinomycetes</taxon>
        <taxon>Propionibacteriales</taxon>
        <taxon>Nocardioidaceae</taxon>
        <taxon>Nocardioides</taxon>
    </lineage>
</organism>
<keyword evidence="2" id="KW-1185">Reference proteome</keyword>